<organism evidence="1 2">
    <name type="scientific">Amanita muscaria (strain Koide BX008)</name>
    <dbReference type="NCBI Taxonomy" id="946122"/>
    <lineage>
        <taxon>Eukaryota</taxon>
        <taxon>Fungi</taxon>
        <taxon>Dikarya</taxon>
        <taxon>Basidiomycota</taxon>
        <taxon>Agaricomycotina</taxon>
        <taxon>Agaricomycetes</taxon>
        <taxon>Agaricomycetidae</taxon>
        <taxon>Agaricales</taxon>
        <taxon>Pluteineae</taxon>
        <taxon>Amanitaceae</taxon>
        <taxon>Amanita</taxon>
    </lineage>
</organism>
<protein>
    <submittedName>
        <fullName evidence="1">Uncharacterized protein</fullName>
    </submittedName>
</protein>
<keyword evidence="2" id="KW-1185">Reference proteome</keyword>
<dbReference type="HOGENOM" id="CLU_2739507_0_0_1"/>
<proteinExistence type="predicted"/>
<dbReference type="InParanoid" id="A0A0C2X2D6"/>
<dbReference type="Proteomes" id="UP000054549">
    <property type="component" value="Unassembled WGS sequence"/>
</dbReference>
<evidence type="ECO:0000313" key="2">
    <source>
        <dbReference type="Proteomes" id="UP000054549"/>
    </source>
</evidence>
<gene>
    <name evidence="1" type="ORF">M378DRAFT_164624</name>
</gene>
<reference evidence="1 2" key="1">
    <citation type="submission" date="2014-04" db="EMBL/GenBank/DDBJ databases">
        <title>Evolutionary Origins and Diversification of the Mycorrhizal Mutualists.</title>
        <authorList>
            <consortium name="DOE Joint Genome Institute"/>
            <consortium name="Mycorrhizal Genomics Consortium"/>
            <person name="Kohler A."/>
            <person name="Kuo A."/>
            <person name="Nagy L.G."/>
            <person name="Floudas D."/>
            <person name="Copeland A."/>
            <person name="Barry K.W."/>
            <person name="Cichocki N."/>
            <person name="Veneault-Fourrey C."/>
            <person name="LaButti K."/>
            <person name="Lindquist E.A."/>
            <person name="Lipzen A."/>
            <person name="Lundell T."/>
            <person name="Morin E."/>
            <person name="Murat C."/>
            <person name="Riley R."/>
            <person name="Ohm R."/>
            <person name="Sun H."/>
            <person name="Tunlid A."/>
            <person name="Henrissat B."/>
            <person name="Grigoriev I.V."/>
            <person name="Hibbett D.S."/>
            <person name="Martin F."/>
        </authorList>
    </citation>
    <scope>NUCLEOTIDE SEQUENCE [LARGE SCALE GENOMIC DNA]</scope>
    <source>
        <strain evidence="1 2">Koide BX008</strain>
    </source>
</reference>
<sequence length="71" mass="7882">MSAHTNTVAVRDRIKDVARSTQFLPTIADFSVRDATNKLIVSGDVSMIIVRSVVAMSSMQIYHYSVPINKK</sequence>
<name>A0A0C2X2D6_AMAMK</name>
<evidence type="ECO:0000313" key="1">
    <source>
        <dbReference type="EMBL" id="KIL63326.1"/>
    </source>
</evidence>
<dbReference type="AlphaFoldDB" id="A0A0C2X2D6"/>
<accession>A0A0C2X2D6</accession>
<dbReference type="EMBL" id="KN818260">
    <property type="protein sequence ID" value="KIL63326.1"/>
    <property type="molecule type" value="Genomic_DNA"/>
</dbReference>